<dbReference type="KEGG" id="spzr:G5C33_09540"/>
<dbReference type="Proteomes" id="UP000501568">
    <property type="component" value="Chromosome"/>
</dbReference>
<organism evidence="2 3">
    <name type="scientific">Stakelama tenebrarum</name>
    <dbReference type="NCBI Taxonomy" id="2711215"/>
    <lineage>
        <taxon>Bacteria</taxon>
        <taxon>Pseudomonadati</taxon>
        <taxon>Pseudomonadota</taxon>
        <taxon>Alphaproteobacteria</taxon>
        <taxon>Sphingomonadales</taxon>
        <taxon>Sphingomonadaceae</taxon>
        <taxon>Stakelama</taxon>
    </lineage>
</organism>
<dbReference type="InterPro" id="IPR053802">
    <property type="entry name" value="DUF6950"/>
</dbReference>
<dbReference type="EMBL" id="CP049109">
    <property type="protein sequence ID" value="QIG79994.1"/>
    <property type="molecule type" value="Genomic_DNA"/>
</dbReference>
<evidence type="ECO:0000313" key="2">
    <source>
        <dbReference type="EMBL" id="QIG79994.1"/>
    </source>
</evidence>
<reference evidence="2 3" key="1">
    <citation type="submission" date="2020-02" db="EMBL/GenBank/DDBJ databases">
        <authorList>
            <person name="Zheng R.K."/>
            <person name="Sun C.M."/>
        </authorList>
    </citation>
    <scope>NUCLEOTIDE SEQUENCE [LARGE SCALE GENOMIC DNA]</scope>
    <source>
        <strain evidence="3">zrk23</strain>
    </source>
</reference>
<dbReference type="Pfam" id="PF22262">
    <property type="entry name" value="DUF6950"/>
    <property type="match status" value="1"/>
</dbReference>
<keyword evidence="3" id="KW-1185">Reference proteome</keyword>
<dbReference type="RefSeq" id="WP_165326998.1">
    <property type="nucleotide sequence ID" value="NZ_CP049109.1"/>
</dbReference>
<feature type="domain" description="DUF6950" evidence="1">
    <location>
        <begin position="7"/>
        <end position="128"/>
    </location>
</feature>
<dbReference type="AlphaFoldDB" id="A0A6G6Y4W4"/>
<evidence type="ECO:0000313" key="3">
    <source>
        <dbReference type="Proteomes" id="UP000501568"/>
    </source>
</evidence>
<gene>
    <name evidence="2" type="ORF">G5C33_09540</name>
</gene>
<sequence>MARDVDALTAFLAERSCMPVDWTSNDCVRHAAAAVAAQFGTDPLRGVPRWRSATGAMRVLTRMGGMEAAVSARLTPIAPAMAMRGDIAGVVCPKFGLLLMVVEGMTLVGPGETGHVRAPRRAMAMAWSAEP</sequence>
<name>A0A6G6Y4W4_9SPHN</name>
<proteinExistence type="predicted"/>
<evidence type="ECO:0000259" key="1">
    <source>
        <dbReference type="Pfam" id="PF22262"/>
    </source>
</evidence>
<accession>A0A6G6Y4W4</accession>
<protein>
    <recommendedName>
        <fullName evidence="1">DUF6950 domain-containing protein</fullName>
    </recommendedName>
</protein>